<dbReference type="KEGG" id="zmk:HG535_0G03350"/>
<sequence length="493" mass="55542">MQCYIPLERSISIRDIPALRASHQSRQFVIFDEELQLVLHSENEAEAIPYKCSIWINDAKVHESQGTDAFEKFDKESCTWKLKSNICSQGIFRSSVVMNNGYNNHIKVCIQYVEKAPTQLNADSNHILINESNEEYEDFLPSFEPLPAKPLPILHQTAASEDTSTSDSVSNMKAITLKYPIYSMLNMRLRNVLQKFASCIISSLDFQTSKGSLKFAEKFLNSDKKSQSFRIHFDEVKYELVDRDSHIQLDPICPFTIPFIADSHDGYSISYKLPLPGGNNNIATNRAKITLRYKVVSTAPQLSFSIPVLTSWDTDVTLKRPMSNSLVSQASSNISTPRLYGVSPRVDLMGSASSLVNSKLNNVKFKFTNNKITAIKGVKFTLTLQIINSSSAPLDLVVYYNNKLSPPNQQFASMPLEKQYQLYKKYYKITEGIILLSNDFKVPIVDTNETYSIDLSFVGIMSGYYATLPGLKMVDLQTNELIEIGMGASVLIR</sequence>
<dbReference type="InterPro" id="IPR024662">
    <property type="entry name" value="Trs65"/>
</dbReference>
<reference evidence="3 4" key="1">
    <citation type="submission" date="2020-07" db="EMBL/GenBank/DDBJ databases">
        <title>The yeast mating-type switching endonuclease HO is a domesticated member of an unorthodox homing genetic element family.</title>
        <authorList>
            <person name="Coughlan A.Y."/>
            <person name="Lombardi L."/>
            <person name="Braun-Galleani S."/>
            <person name="Martos A.R."/>
            <person name="Galeote V."/>
            <person name="Bigey F."/>
            <person name="Dequin S."/>
            <person name="Byrne K.P."/>
            <person name="Wolfe K.H."/>
        </authorList>
    </citation>
    <scope>NUCLEOTIDE SEQUENCE [LARGE SCALE GENOMIC DNA]</scope>
    <source>
        <strain evidence="3 4">NRRL Y-6702</strain>
    </source>
</reference>
<evidence type="ECO:0000313" key="4">
    <source>
        <dbReference type="Proteomes" id="UP000509704"/>
    </source>
</evidence>
<dbReference type="GeneID" id="59238235"/>
<dbReference type="OrthoDB" id="4048430at2759"/>
<gene>
    <name evidence="3" type="ORF">HG535_0G03350</name>
</gene>
<dbReference type="GO" id="GO:0006891">
    <property type="term" value="P:intra-Golgi vesicle-mediated transport"/>
    <property type="evidence" value="ECO:0007669"/>
    <property type="project" value="InterPro"/>
</dbReference>
<name>A0A7H9B9Q0_ZYGMR</name>
<feature type="domain" description="Trafficking protein particle complex II-specific subunit 65 IgD1" evidence="1">
    <location>
        <begin position="2"/>
        <end position="146"/>
    </location>
</feature>
<evidence type="ECO:0000259" key="2">
    <source>
        <dbReference type="Pfam" id="PF23646"/>
    </source>
</evidence>
<evidence type="ECO:0000259" key="1">
    <source>
        <dbReference type="Pfam" id="PF23645"/>
    </source>
</evidence>
<dbReference type="EMBL" id="CP058610">
    <property type="protein sequence ID" value="QLG74452.1"/>
    <property type="molecule type" value="Genomic_DNA"/>
</dbReference>
<dbReference type="AlphaFoldDB" id="A0A7H9B9Q0"/>
<proteinExistence type="predicted"/>
<organism evidence="3 4">
    <name type="scientific">Zygotorulaspora mrakii</name>
    <name type="common">Zygosaccharomyces mrakii</name>
    <dbReference type="NCBI Taxonomy" id="42260"/>
    <lineage>
        <taxon>Eukaryota</taxon>
        <taxon>Fungi</taxon>
        <taxon>Dikarya</taxon>
        <taxon>Ascomycota</taxon>
        <taxon>Saccharomycotina</taxon>
        <taxon>Saccharomycetes</taxon>
        <taxon>Saccharomycetales</taxon>
        <taxon>Saccharomycetaceae</taxon>
        <taxon>Zygotorulaspora</taxon>
    </lineage>
</organism>
<keyword evidence="4" id="KW-1185">Reference proteome</keyword>
<dbReference type="PANTHER" id="PTHR28159:SF1">
    <property type="entry name" value="TRAFFICKING PROTEIN PARTICLE COMPLEX II-SPECIFIC SUBUNIT 65"/>
    <property type="match status" value="1"/>
</dbReference>
<dbReference type="InterPro" id="IPR055426">
    <property type="entry name" value="IgD2_Trs65"/>
</dbReference>
<dbReference type="RefSeq" id="XP_037146177.1">
    <property type="nucleotide sequence ID" value="XM_037290282.1"/>
</dbReference>
<accession>A0A7H9B9Q0</accession>
<dbReference type="PANTHER" id="PTHR28159">
    <property type="entry name" value="TRAFFICKING PROTEIN PARTICLE COMPLEX II-SPECIFIC SUBUNIT 65"/>
    <property type="match status" value="1"/>
</dbReference>
<feature type="domain" description="Trafficking protein particle complex II-specific subunit 65 IgD2" evidence="2">
    <location>
        <begin position="183"/>
        <end position="316"/>
    </location>
</feature>
<dbReference type="Pfam" id="PF23646">
    <property type="entry name" value="IgD2_Trs65"/>
    <property type="match status" value="1"/>
</dbReference>
<dbReference type="InterPro" id="IPR055425">
    <property type="entry name" value="IgD1_Trs65"/>
</dbReference>
<dbReference type="GO" id="GO:0005802">
    <property type="term" value="C:trans-Golgi network"/>
    <property type="evidence" value="ECO:0007669"/>
    <property type="project" value="TreeGrafter"/>
</dbReference>
<protein>
    <submittedName>
        <fullName evidence="3">Uncharacterized protein</fullName>
    </submittedName>
</protein>
<dbReference type="Proteomes" id="UP000509704">
    <property type="component" value="Chromosome 7"/>
</dbReference>
<dbReference type="GO" id="GO:1990071">
    <property type="term" value="C:TRAPPII protein complex"/>
    <property type="evidence" value="ECO:0007669"/>
    <property type="project" value="InterPro"/>
</dbReference>
<dbReference type="Pfam" id="PF23645">
    <property type="entry name" value="IgD1_Trs65"/>
    <property type="match status" value="1"/>
</dbReference>
<evidence type="ECO:0000313" key="3">
    <source>
        <dbReference type="EMBL" id="QLG74452.1"/>
    </source>
</evidence>